<dbReference type="GO" id="GO:0035556">
    <property type="term" value="P:intracellular signal transduction"/>
    <property type="evidence" value="ECO:0007669"/>
    <property type="project" value="InterPro"/>
</dbReference>
<comment type="catalytic activity">
    <reaction evidence="1">
        <text>ATP = 3',5'-cyclic AMP + diphosphate</text>
        <dbReference type="Rhea" id="RHEA:15389"/>
        <dbReference type="ChEBI" id="CHEBI:30616"/>
        <dbReference type="ChEBI" id="CHEBI:33019"/>
        <dbReference type="ChEBI" id="CHEBI:58165"/>
        <dbReference type="EC" id="4.6.1.1"/>
    </reaction>
</comment>
<evidence type="ECO:0000256" key="4">
    <source>
        <dbReference type="ARBA" id="ARBA00022692"/>
    </source>
</evidence>
<keyword evidence="4 13" id="KW-0812">Transmembrane</keyword>
<keyword evidence="10 13" id="KW-0472">Membrane</keyword>
<feature type="domain" description="Guanylate cyclase" evidence="14">
    <location>
        <begin position="388"/>
        <end position="515"/>
    </location>
</feature>
<evidence type="ECO:0000256" key="2">
    <source>
        <dbReference type="ARBA" id="ARBA00004141"/>
    </source>
</evidence>
<keyword evidence="16" id="KW-1185">Reference proteome</keyword>
<keyword evidence="8" id="KW-0460">Magnesium</keyword>
<organism evidence="15 16">
    <name type="scientific">Cryptotermes secundus</name>
    <dbReference type="NCBI Taxonomy" id="105785"/>
    <lineage>
        <taxon>Eukaryota</taxon>
        <taxon>Metazoa</taxon>
        <taxon>Ecdysozoa</taxon>
        <taxon>Arthropoda</taxon>
        <taxon>Hexapoda</taxon>
        <taxon>Insecta</taxon>
        <taxon>Pterygota</taxon>
        <taxon>Neoptera</taxon>
        <taxon>Polyneoptera</taxon>
        <taxon>Dictyoptera</taxon>
        <taxon>Blattodea</taxon>
        <taxon>Blattoidea</taxon>
        <taxon>Termitoidae</taxon>
        <taxon>Kalotermitidae</taxon>
        <taxon>Cryptotermitinae</taxon>
        <taxon>Cryptotermes</taxon>
    </lineage>
</organism>
<dbReference type="SUPFAM" id="SSF55073">
    <property type="entry name" value="Nucleotide cyclase"/>
    <property type="match status" value="1"/>
</dbReference>
<feature type="transmembrane region" description="Helical" evidence="13">
    <location>
        <begin position="756"/>
        <end position="781"/>
    </location>
</feature>
<evidence type="ECO:0000313" key="15">
    <source>
        <dbReference type="EMBL" id="PNF31944.1"/>
    </source>
</evidence>
<evidence type="ECO:0000256" key="3">
    <source>
        <dbReference type="ARBA" id="ARBA00012201"/>
    </source>
</evidence>
<evidence type="ECO:0000313" key="16">
    <source>
        <dbReference type="Proteomes" id="UP000235965"/>
    </source>
</evidence>
<comment type="caution">
    <text evidence="15">The sequence shown here is derived from an EMBL/GenBank/DDBJ whole genome shotgun (WGS) entry which is preliminary data.</text>
</comment>
<keyword evidence="5" id="KW-0479">Metal-binding</keyword>
<dbReference type="InterPro" id="IPR029787">
    <property type="entry name" value="Nucleotide_cyclase"/>
</dbReference>
<feature type="compositionally biased region" description="Polar residues" evidence="12">
    <location>
        <begin position="829"/>
        <end position="849"/>
    </location>
</feature>
<dbReference type="AlphaFoldDB" id="A0A2J7QTP3"/>
<feature type="non-terminal residue" evidence="15">
    <location>
        <position position="1"/>
    </location>
</feature>
<feature type="transmembrane region" description="Helical" evidence="13">
    <location>
        <begin position="140"/>
        <end position="160"/>
    </location>
</feature>
<feature type="transmembrane region" description="Helical" evidence="13">
    <location>
        <begin position="172"/>
        <end position="192"/>
    </location>
</feature>
<feature type="region of interest" description="Disordered" evidence="12">
    <location>
        <begin position="24"/>
        <end position="81"/>
    </location>
</feature>
<dbReference type="Proteomes" id="UP000235965">
    <property type="component" value="Unassembled WGS sequence"/>
</dbReference>
<keyword evidence="6" id="KW-0547">Nucleotide-binding</keyword>
<dbReference type="GO" id="GO:0046872">
    <property type="term" value="F:metal ion binding"/>
    <property type="evidence" value="ECO:0007669"/>
    <property type="project" value="UniProtKB-KW"/>
</dbReference>
<dbReference type="PANTHER" id="PTHR45627:SF1">
    <property type="entry name" value="ADENYLATE CYCLASE TYPE 8"/>
    <property type="match status" value="1"/>
</dbReference>
<dbReference type="STRING" id="105785.A0A2J7QTP3"/>
<evidence type="ECO:0000256" key="10">
    <source>
        <dbReference type="ARBA" id="ARBA00023136"/>
    </source>
</evidence>
<dbReference type="InterPro" id="IPR032628">
    <property type="entry name" value="AC_N"/>
</dbReference>
<dbReference type="InParanoid" id="A0A2J7QTP3"/>
<evidence type="ECO:0000256" key="9">
    <source>
        <dbReference type="ARBA" id="ARBA00022989"/>
    </source>
</evidence>
<dbReference type="GO" id="GO:0004016">
    <property type="term" value="F:adenylate cyclase activity"/>
    <property type="evidence" value="ECO:0007669"/>
    <property type="project" value="UniProtKB-EC"/>
</dbReference>
<dbReference type="Gene3D" id="3.30.70.1230">
    <property type="entry name" value="Nucleotide cyclase"/>
    <property type="match status" value="1"/>
</dbReference>
<dbReference type="GO" id="GO:0006171">
    <property type="term" value="P:cAMP biosynthetic process"/>
    <property type="evidence" value="ECO:0007669"/>
    <property type="project" value="InterPro"/>
</dbReference>
<evidence type="ECO:0000259" key="14">
    <source>
        <dbReference type="PROSITE" id="PS50125"/>
    </source>
</evidence>
<reference evidence="15 16" key="1">
    <citation type="submission" date="2017-12" db="EMBL/GenBank/DDBJ databases">
        <title>Hemimetabolous genomes reveal molecular basis of termite eusociality.</title>
        <authorList>
            <person name="Harrison M.C."/>
            <person name="Jongepier E."/>
            <person name="Robertson H.M."/>
            <person name="Arning N."/>
            <person name="Bitard-Feildel T."/>
            <person name="Chao H."/>
            <person name="Childers C.P."/>
            <person name="Dinh H."/>
            <person name="Doddapaneni H."/>
            <person name="Dugan S."/>
            <person name="Gowin J."/>
            <person name="Greiner C."/>
            <person name="Han Y."/>
            <person name="Hu H."/>
            <person name="Hughes D.S.T."/>
            <person name="Huylmans A.-K."/>
            <person name="Kemena C."/>
            <person name="Kremer L.P.M."/>
            <person name="Lee S.L."/>
            <person name="Lopez-Ezquerra A."/>
            <person name="Mallet L."/>
            <person name="Monroy-Kuhn J.M."/>
            <person name="Moser A."/>
            <person name="Murali S.C."/>
            <person name="Muzny D.M."/>
            <person name="Otani S."/>
            <person name="Piulachs M.-D."/>
            <person name="Poelchau M."/>
            <person name="Qu J."/>
            <person name="Schaub F."/>
            <person name="Wada-Katsumata A."/>
            <person name="Worley K.C."/>
            <person name="Xie Q."/>
            <person name="Ylla G."/>
            <person name="Poulsen M."/>
            <person name="Gibbs R.A."/>
            <person name="Schal C."/>
            <person name="Richards S."/>
            <person name="Belles X."/>
            <person name="Korb J."/>
            <person name="Bornberg-Bauer E."/>
        </authorList>
    </citation>
    <scope>NUCLEOTIDE SEQUENCE [LARGE SCALE GENOMIC DNA]</scope>
    <source>
        <tissue evidence="15">Whole body</tissue>
    </source>
</reference>
<dbReference type="SMART" id="SM00044">
    <property type="entry name" value="CYCc"/>
    <property type="match status" value="1"/>
</dbReference>
<sequence>VRKITNQRSAALLESLTSETKLIPAVQPGASDAASPVSEQRDGVTKGDDGERSPLAKVSVASGKPDDDTHTAPRDEQTAPTLNEAAVVAGGAEDVDGGQVFKRGIVYRGVYCPSLSNSFREDHLELAYQRYSHRQRQKSLIIVNLVDSLLKIVLATVWALNTTDDLLKHPEQVTWTVCTMTANFAICFLGWWRCFANNYLHWAAGTTWLLLIAQGIFGAGIGFENGNGGGVCLVWYFLFIVFVTYTMLPLPLRTCMILGCTTALFHVLYTSLKHIATPQELDAPMGIFIAERLADNTILYVAVNFAGMYTKYLTDRGQRKAFLETHRSMETRCRTQKENDRQEKLLLSVLPDFVAKEMIRDIAKEEEKGAFVPNQFHKIYIHRYEDVSILFADIKGFTALASQCSAQELVRVLNDLFARFDKLAAENHCLRIKLLGDCYYCVSGLPRARPDHAHCCVEMGLHMIKAIQYVRQKTQVDLDMRIGIHSGSVLCGVLGLRKWQFDVWSYDVTLANHMESGGIPGRVHISKATLDCLNDAYEVEPGHGDTRDNYLKEHEVESYLIKQVEPLRPRRRVYHRVSRPRLWSVDEKAGTLVTLSSANNNNSSVATVVTAAQQQGSSGGPTSLGFIDEETTTDWQPEIPFENLNSGGAVDLEEDPFQDDDEVGNGGEAGDKTVPRGLSMAEQVDEIIDHSIEIESNKRMRNANLNAWTLRFHDVATENKFCQLREDMFKSNMLCCFIIWLFVLTCELIILPRWPILVATMAVATILLALALVMVMAEEFHQLPETLQTMSSVLMHHRNRRTVFICCVLVLMSVASSISLVLCPKSSNVTSEPEKNSNGVPSLVANPSPQAMVRSP</sequence>
<evidence type="ECO:0000256" key="6">
    <source>
        <dbReference type="ARBA" id="ARBA00022741"/>
    </source>
</evidence>
<dbReference type="GO" id="GO:0005524">
    <property type="term" value="F:ATP binding"/>
    <property type="evidence" value="ECO:0007669"/>
    <property type="project" value="UniProtKB-KW"/>
</dbReference>
<feature type="transmembrane region" description="Helical" evidence="13">
    <location>
        <begin position="199"/>
        <end position="222"/>
    </location>
</feature>
<feature type="compositionally biased region" description="Basic and acidic residues" evidence="12">
    <location>
        <begin position="64"/>
        <end position="77"/>
    </location>
</feature>
<feature type="compositionally biased region" description="Basic and acidic residues" evidence="12">
    <location>
        <begin position="39"/>
        <end position="54"/>
    </location>
</feature>
<dbReference type="PANTHER" id="PTHR45627">
    <property type="entry name" value="ADENYLATE CYCLASE TYPE 1"/>
    <property type="match status" value="1"/>
</dbReference>
<feature type="non-terminal residue" evidence="15">
    <location>
        <position position="856"/>
    </location>
</feature>
<name>A0A2J7QTP3_9NEOP</name>
<evidence type="ECO:0000256" key="5">
    <source>
        <dbReference type="ARBA" id="ARBA00022723"/>
    </source>
</evidence>
<dbReference type="EMBL" id="NEVH01011194">
    <property type="protein sequence ID" value="PNF31944.1"/>
    <property type="molecule type" value="Genomic_DNA"/>
</dbReference>
<evidence type="ECO:0000256" key="7">
    <source>
        <dbReference type="ARBA" id="ARBA00022840"/>
    </source>
</evidence>
<feature type="region of interest" description="Disordered" evidence="12">
    <location>
        <begin position="646"/>
        <end position="674"/>
    </location>
</feature>
<dbReference type="Pfam" id="PF00211">
    <property type="entry name" value="Guanylate_cyc"/>
    <property type="match status" value="1"/>
</dbReference>
<keyword evidence="11" id="KW-0456">Lyase</keyword>
<protein>
    <recommendedName>
        <fullName evidence="3">adenylate cyclase</fullName>
        <ecNumber evidence="3">4.6.1.1</ecNumber>
    </recommendedName>
</protein>
<evidence type="ECO:0000256" key="8">
    <source>
        <dbReference type="ARBA" id="ARBA00022842"/>
    </source>
</evidence>
<dbReference type="Pfam" id="PF16214">
    <property type="entry name" value="AC_N"/>
    <property type="match status" value="1"/>
</dbReference>
<accession>A0A2J7QTP3</accession>
<dbReference type="PROSITE" id="PS50125">
    <property type="entry name" value="GUANYLATE_CYCLASE_2"/>
    <property type="match status" value="1"/>
</dbReference>
<comment type="subcellular location">
    <subcellularLocation>
        <location evidence="2">Membrane</location>
        <topology evidence="2">Multi-pass membrane protein</topology>
    </subcellularLocation>
</comment>
<evidence type="ECO:0000256" key="1">
    <source>
        <dbReference type="ARBA" id="ARBA00001593"/>
    </source>
</evidence>
<feature type="compositionally biased region" description="Acidic residues" evidence="12">
    <location>
        <begin position="651"/>
        <end position="663"/>
    </location>
</feature>
<evidence type="ECO:0000256" key="13">
    <source>
        <dbReference type="SAM" id="Phobius"/>
    </source>
</evidence>
<dbReference type="EC" id="4.6.1.1" evidence="3"/>
<dbReference type="OrthoDB" id="60033at2759"/>
<dbReference type="GO" id="GO:0005886">
    <property type="term" value="C:plasma membrane"/>
    <property type="evidence" value="ECO:0007669"/>
    <property type="project" value="InterPro"/>
</dbReference>
<dbReference type="InterPro" id="IPR001054">
    <property type="entry name" value="A/G_cyclase"/>
</dbReference>
<feature type="transmembrane region" description="Helical" evidence="13">
    <location>
        <begin position="733"/>
        <end position="750"/>
    </location>
</feature>
<evidence type="ECO:0000256" key="12">
    <source>
        <dbReference type="SAM" id="MobiDB-lite"/>
    </source>
</evidence>
<keyword evidence="7" id="KW-0067">ATP-binding</keyword>
<dbReference type="InterPro" id="IPR009398">
    <property type="entry name" value="Adcy_conserved_dom"/>
</dbReference>
<evidence type="ECO:0000256" key="11">
    <source>
        <dbReference type="ARBA" id="ARBA00023239"/>
    </source>
</evidence>
<feature type="transmembrane region" description="Helical" evidence="13">
    <location>
        <begin position="802"/>
        <end position="822"/>
    </location>
</feature>
<keyword evidence="9 13" id="KW-1133">Transmembrane helix</keyword>
<dbReference type="FunFam" id="3.30.70.1230:FF:000011">
    <property type="entry name" value="Adenylate cyclase"/>
    <property type="match status" value="1"/>
</dbReference>
<gene>
    <name evidence="15" type="ORF">B7P43_G07929</name>
</gene>
<feature type="transmembrane region" description="Helical" evidence="13">
    <location>
        <begin position="228"/>
        <end position="248"/>
    </location>
</feature>
<dbReference type="CDD" id="cd07302">
    <property type="entry name" value="CHD"/>
    <property type="match status" value="1"/>
</dbReference>
<dbReference type="Pfam" id="PF06327">
    <property type="entry name" value="Adcy_cons_dom"/>
    <property type="match status" value="1"/>
</dbReference>
<feature type="region of interest" description="Disordered" evidence="12">
    <location>
        <begin position="829"/>
        <end position="856"/>
    </location>
</feature>
<dbReference type="GO" id="GO:0007189">
    <property type="term" value="P:adenylate cyclase-activating G protein-coupled receptor signaling pathway"/>
    <property type="evidence" value="ECO:0007669"/>
    <property type="project" value="TreeGrafter"/>
</dbReference>
<proteinExistence type="predicted"/>